<evidence type="ECO:0000313" key="11">
    <source>
        <dbReference type="EMBL" id="EHK99914.1"/>
    </source>
</evidence>
<evidence type="ECO:0000256" key="8">
    <source>
        <dbReference type="SAM" id="MobiDB-lite"/>
    </source>
</evidence>
<evidence type="ECO:0000256" key="1">
    <source>
        <dbReference type="ARBA" id="ARBA00000707"/>
    </source>
</evidence>
<feature type="region of interest" description="Disordered" evidence="8">
    <location>
        <begin position="1"/>
        <end position="96"/>
    </location>
</feature>
<dbReference type="MEROPS" id="C19.A55"/>
<dbReference type="SUPFAM" id="SSF143791">
    <property type="entry name" value="DUSP-like"/>
    <property type="match status" value="1"/>
</dbReference>
<dbReference type="GO" id="GO:0016579">
    <property type="term" value="P:protein deubiquitination"/>
    <property type="evidence" value="ECO:0007669"/>
    <property type="project" value="InterPro"/>
</dbReference>
<dbReference type="GO" id="GO:0004843">
    <property type="term" value="F:cysteine-type deubiquitinase activity"/>
    <property type="evidence" value="ECO:0007669"/>
    <property type="project" value="UniProtKB-EC"/>
</dbReference>
<keyword evidence="7" id="KW-0788">Thiol protease</keyword>
<organism evidence="11 12">
    <name type="scientific">Glarea lozoyensis (strain ATCC 74030 / MF5533)</name>
    <dbReference type="NCBI Taxonomy" id="1104152"/>
    <lineage>
        <taxon>Eukaryota</taxon>
        <taxon>Fungi</taxon>
        <taxon>Dikarya</taxon>
        <taxon>Ascomycota</taxon>
        <taxon>Pezizomycotina</taxon>
        <taxon>Leotiomycetes</taxon>
        <taxon>Helotiales</taxon>
        <taxon>Helotiaceae</taxon>
        <taxon>Glarea</taxon>
    </lineage>
</organism>
<feature type="compositionally biased region" description="Low complexity" evidence="8">
    <location>
        <begin position="230"/>
        <end position="254"/>
    </location>
</feature>
<feature type="region of interest" description="Disordered" evidence="8">
    <location>
        <begin position="750"/>
        <end position="853"/>
    </location>
</feature>
<feature type="region of interest" description="Disordered" evidence="8">
    <location>
        <begin position="1057"/>
        <end position="1091"/>
    </location>
</feature>
<gene>
    <name evidence="11" type="ORF">M7I_4241</name>
</gene>
<feature type="compositionally biased region" description="Acidic residues" evidence="8">
    <location>
        <begin position="1150"/>
        <end position="1159"/>
    </location>
</feature>
<reference evidence="11 12" key="1">
    <citation type="journal article" date="2012" name="Eukaryot. Cell">
        <title>Genome sequence of the fungus Glarea lozoyensis: the first genome sequence of a species from the Helotiaceae family.</title>
        <authorList>
            <person name="Youssar L."/>
            <person name="Gruening B.A."/>
            <person name="Erxleben A."/>
            <person name="Guenther S."/>
            <person name="Huettel W."/>
        </authorList>
    </citation>
    <scope>NUCLEOTIDE SEQUENCE [LARGE SCALE GENOMIC DNA]</scope>
    <source>
        <strain evidence="12">ATCC 74030 / MF5533</strain>
    </source>
</reference>
<dbReference type="InterPro" id="IPR018200">
    <property type="entry name" value="USP_CS"/>
</dbReference>
<dbReference type="EC" id="3.4.19.12" evidence="3"/>
<feature type="domain" description="USP" evidence="9">
    <location>
        <begin position="275"/>
        <end position="1058"/>
    </location>
</feature>
<feature type="domain" description="DUSP" evidence="10">
    <location>
        <begin position="92"/>
        <end position="212"/>
    </location>
</feature>
<dbReference type="HOGENOM" id="CLU_001060_9_1_1"/>
<feature type="compositionally biased region" description="Polar residues" evidence="8">
    <location>
        <begin position="53"/>
        <end position="64"/>
    </location>
</feature>
<dbReference type="Proteomes" id="UP000005446">
    <property type="component" value="Unassembled WGS sequence"/>
</dbReference>
<accession>H0ENN2</accession>
<dbReference type="InterPro" id="IPR035927">
    <property type="entry name" value="DUSP-like_sf"/>
</dbReference>
<dbReference type="EMBL" id="AGUE01000104">
    <property type="protein sequence ID" value="EHK99914.1"/>
    <property type="molecule type" value="Genomic_DNA"/>
</dbReference>
<evidence type="ECO:0000256" key="3">
    <source>
        <dbReference type="ARBA" id="ARBA00012759"/>
    </source>
</evidence>
<feature type="compositionally biased region" description="Basic and acidic residues" evidence="8">
    <location>
        <begin position="66"/>
        <end position="76"/>
    </location>
</feature>
<evidence type="ECO:0000256" key="2">
    <source>
        <dbReference type="ARBA" id="ARBA00009085"/>
    </source>
</evidence>
<feature type="compositionally biased region" description="Polar residues" evidence="8">
    <location>
        <begin position="777"/>
        <end position="799"/>
    </location>
</feature>
<dbReference type="PANTHER" id="PTHR21646:SF24">
    <property type="entry name" value="UBIQUITIN CARBOXYL-TERMINAL HYDROLASE"/>
    <property type="match status" value="1"/>
</dbReference>
<dbReference type="PROSITE" id="PS50235">
    <property type="entry name" value="USP_3"/>
    <property type="match status" value="1"/>
</dbReference>
<keyword evidence="12" id="KW-1185">Reference proteome</keyword>
<feature type="region of interest" description="Disordered" evidence="8">
    <location>
        <begin position="230"/>
        <end position="264"/>
    </location>
</feature>
<dbReference type="Pfam" id="PF06337">
    <property type="entry name" value="DUSP"/>
    <property type="match status" value="1"/>
</dbReference>
<dbReference type="InterPro" id="IPR028889">
    <property type="entry name" value="USP"/>
</dbReference>
<dbReference type="PANTHER" id="PTHR21646">
    <property type="entry name" value="UBIQUITIN CARBOXYL-TERMINAL HYDROLASE"/>
    <property type="match status" value="1"/>
</dbReference>
<dbReference type="AlphaFoldDB" id="H0ENN2"/>
<comment type="similarity">
    <text evidence="2">Belongs to the peptidase C19 family.</text>
</comment>
<dbReference type="InterPro" id="IPR038765">
    <property type="entry name" value="Papain-like_cys_pep_sf"/>
</dbReference>
<dbReference type="InterPro" id="IPR050185">
    <property type="entry name" value="Ub_carboxyl-term_hydrolase"/>
</dbReference>
<dbReference type="Pfam" id="PF00443">
    <property type="entry name" value="UCH"/>
    <property type="match status" value="1"/>
</dbReference>
<name>H0ENN2_GLAL7</name>
<evidence type="ECO:0000256" key="6">
    <source>
        <dbReference type="ARBA" id="ARBA00022801"/>
    </source>
</evidence>
<dbReference type="SUPFAM" id="SSF54001">
    <property type="entry name" value="Cysteine proteinases"/>
    <property type="match status" value="1"/>
</dbReference>
<dbReference type="PROSITE" id="PS00973">
    <property type="entry name" value="USP_2"/>
    <property type="match status" value="1"/>
</dbReference>
<comment type="catalytic activity">
    <reaction evidence="1">
        <text>Thiol-dependent hydrolysis of ester, thioester, amide, peptide and isopeptide bonds formed by the C-terminal Gly of ubiquitin (a 76-residue protein attached to proteins as an intracellular targeting signal).</text>
        <dbReference type="EC" id="3.4.19.12"/>
    </reaction>
</comment>
<feature type="compositionally biased region" description="Basic and acidic residues" evidence="8">
    <location>
        <begin position="1160"/>
        <end position="1172"/>
    </location>
</feature>
<keyword evidence="4" id="KW-0645">Protease</keyword>
<proteinExistence type="inferred from homology"/>
<dbReference type="InterPro" id="IPR006615">
    <property type="entry name" value="Pept_C19_DUSP"/>
</dbReference>
<evidence type="ECO:0000256" key="7">
    <source>
        <dbReference type="ARBA" id="ARBA00022807"/>
    </source>
</evidence>
<feature type="region of interest" description="Disordered" evidence="8">
    <location>
        <begin position="1142"/>
        <end position="1172"/>
    </location>
</feature>
<evidence type="ECO:0000256" key="5">
    <source>
        <dbReference type="ARBA" id="ARBA00022786"/>
    </source>
</evidence>
<dbReference type="FunCoup" id="H0ENN2">
    <property type="interactions" value="505"/>
</dbReference>
<evidence type="ECO:0000313" key="12">
    <source>
        <dbReference type="Proteomes" id="UP000005446"/>
    </source>
</evidence>
<dbReference type="GO" id="GO:0006508">
    <property type="term" value="P:proteolysis"/>
    <property type="evidence" value="ECO:0007669"/>
    <property type="project" value="UniProtKB-KW"/>
</dbReference>
<dbReference type="Gene3D" id="3.90.70.10">
    <property type="entry name" value="Cysteine proteinases"/>
    <property type="match status" value="2"/>
</dbReference>
<evidence type="ECO:0000259" key="9">
    <source>
        <dbReference type="PROSITE" id="PS50235"/>
    </source>
</evidence>
<dbReference type="OrthoDB" id="952271at2759"/>
<comment type="caution">
    <text evidence="11">The sequence shown here is derived from an EMBL/GenBank/DDBJ whole genome shotgun (WGS) entry which is preliminary data.</text>
</comment>
<evidence type="ECO:0000259" key="10">
    <source>
        <dbReference type="PROSITE" id="PS51283"/>
    </source>
</evidence>
<sequence>MGGAAENSQRSSSPLKRRASDLEDPSEIATTKPDVEMTNVSDVEPSNGVEASENASAVRTSTQAKAADETPLKSEPKSPNTEAKLKSETEVPPIDAQIKTVTAIAEASRESALQDGDQAYLVSKRWLKRVMERGTESRQNSKIQPEGEIGPVDNSDLIQQIIKDADGNDFVQLKPGAFESLELFPKDAWDLIVECTSNKYVDFLEKIKEKASIEKTKKVRIWRVPRLLPAANPSTSAPDSATPPSSRPGSPTSANSLPNRQPQDSWNHLLLDVTTFLKLPNGNGRELVEQRDCVRSVEELTKYFLSGTAKKELNYDNPLGNHGNVALAYQRLLEEMYKEPVPASTAPRQFKTTIGKYAPSFSGYGQQDSQEFLGFLLDGLQEDLSRVKKKPYIEKPDSTDEMINNPDLIREMAAKVWEITKLRDDSVIADLFTGMYKSTLVCPECSKVSITFDPFNNLTLQLPIENSWQHNAFYFPLNDPPVTISIDMDKQGTIFAMKQFISKRVGVPPERLFAAEEFKSKFYKIFKDKQVASEEISSNDVLVVYEIEDKPTNWPPRRVKRVKSHMNFGNNDSEDDDVPSWDDPMAEKMLVPVFHRRPNPERLNRFKKAWVLTPAPHFIVLNPKEARDLESIKRKILEKVATFSSDADSSGDGKVVASSIDGEDELVDVAMKDASATSVKATNGTDNSTSSEADKQFTPLRAFNKRRPKLLDPSSHLNPRLQNMFSLGHFAADKEMIPSGWNCVDDDKSYSPLSDRLPKVKSASDNGSEEFELDSPRGNSESSIEDNSFRSDVQSNQTRMNEESSDEDELARPQPTRALPVRSVGGVRTNQQDIKSPDVDSDLEEAPTKDQGPLVRLGEGIVVDWHPDAWEALFDGTPGDTMRGCDTTSSIPTLPDPELEAKKAARQTRRKNGITLEDCLNEFGKEEILSEMDTWYCPRCKEHRRASKKFELWRTPDILIMHLKRFSSSAMRRDKLDVMVNFPVEGLDLTSRVIETQDGKQEIYDLIAVDDHWGGLGGGHYTAFAKSYVDGDWYEYNGSAPPNYNMSQWNFNGLANGRGQVSGTGSDEMDDGASDKVNMNSSASDASREDRLRDFDDSVPMEDGVPFEDQCPVPDASDEQQATIIDMHHTLAEHRLIGEKGLGPFHVESGLDDDDEEPAAEIHVDDEPWKAE</sequence>
<dbReference type="InterPro" id="IPR001394">
    <property type="entry name" value="Peptidase_C19_UCH"/>
</dbReference>
<keyword evidence="5" id="KW-0833">Ubl conjugation pathway</keyword>
<feature type="compositionally biased region" description="Polar residues" evidence="8">
    <location>
        <begin position="678"/>
        <end position="691"/>
    </location>
</feature>
<protein>
    <recommendedName>
        <fullName evidence="3">ubiquitinyl hydrolase 1</fullName>
        <ecNumber evidence="3">3.4.19.12</ecNumber>
    </recommendedName>
</protein>
<evidence type="ECO:0000256" key="4">
    <source>
        <dbReference type="ARBA" id="ARBA00022670"/>
    </source>
</evidence>
<dbReference type="InParanoid" id="H0ENN2"/>
<feature type="compositionally biased region" description="Polar residues" evidence="8">
    <location>
        <begin position="255"/>
        <end position="264"/>
    </location>
</feature>
<feature type="region of interest" description="Disordered" evidence="8">
    <location>
        <begin position="678"/>
        <end position="718"/>
    </location>
</feature>
<dbReference type="Gene3D" id="3.30.2230.10">
    <property type="entry name" value="DUSP-like"/>
    <property type="match status" value="1"/>
</dbReference>
<feature type="compositionally biased region" description="Polar residues" evidence="8">
    <location>
        <begin position="1"/>
        <end position="14"/>
    </location>
</feature>
<dbReference type="PROSITE" id="PS51283">
    <property type="entry name" value="DUSP"/>
    <property type="match status" value="1"/>
</dbReference>
<keyword evidence="6 11" id="KW-0378">Hydrolase</keyword>